<evidence type="ECO:0000313" key="4">
    <source>
        <dbReference type="Proteomes" id="UP000189933"/>
    </source>
</evidence>
<evidence type="ECO:0000313" key="3">
    <source>
        <dbReference type="EMBL" id="SKA01631.1"/>
    </source>
</evidence>
<dbReference type="InterPro" id="IPR001387">
    <property type="entry name" value="Cro/C1-type_HTH"/>
</dbReference>
<dbReference type="RefSeq" id="WP_078665670.1">
    <property type="nucleotide sequence ID" value="NZ_FUXM01000018.1"/>
</dbReference>
<reference evidence="4" key="1">
    <citation type="submission" date="2017-02" db="EMBL/GenBank/DDBJ databases">
        <authorList>
            <person name="Varghese N."/>
            <person name="Submissions S."/>
        </authorList>
    </citation>
    <scope>NUCLEOTIDE SEQUENCE [LARGE SCALE GENOMIC DNA]</scope>
    <source>
        <strain evidence="4">DSM 16521</strain>
    </source>
</reference>
<dbReference type="Pfam" id="PF01381">
    <property type="entry name" value="HTH_3"/>
    <property type="match status" value="1"/>
</dbReference>
<dbReference type="PANTHER" id="PTHR46797">
    <property type="entry name" value="HTH-TYPE TRANSCRIPTIONAL REGULATOR"/>
    <property type="match status" value="1"/>
</dbReference>
<dbReference type="InterPro" id="IPR050807">
    <property type="entry name" value="TransReg_Diox_bact_type"/>
</dbReference>
<dbReference type="PROSITE" id="PS50943">
    <property type="entry name" value="HTH_CROC1"/>
    <property type="match status" value="1"/>
</dbReference>
<dbReference type="SMART" id="SM00530">
    <property type="entry name" value="HTH_XRE"/>
    <property type="match status" value="1"/>
</dbReference>
<organism evidence="3 4">
    <name type="scientific">Carboxydocella sporoproducens DSM 16521</name>
    <dbReference type="NCBI Taxonomy" id="1121270"/>
    <lineage>
        <taxon>Bacteria</taxon>
        <taxon>Bacillati</taxon>
        <taxon>Bacillota</taxon>
        <taxon>Clostridia</taxon>
        <taxon>Eubacteriales</taxon>
        <taxon>Clostridiales Family XVI. Incertae Sedis</taxon>
        <taxon>Carboxydocella</taxon>
    </lineage>
</organism>
<sequence length="101" mass="11454">MDISERIVHLRTMRNISQYKLAKISGISQAGLSDIELGKKQPTVQTLDKILKALNVSWAEFFSEETPDMPPDLRQLLQEAESLTPEQRQLLTAFLKSLKGE</sequence>
<name>A0A1T4QDM3_9FIRM</name>
<gene>
    <name evidence="3" type="ORF">SAMN02745885_01615</name>
</gene>
<dbReference type="EMBL" id="FUXM01000018">
    <property type="protein sequence ID" value="SKA01631.1"/>
    <property type="molecule type" value="Genomic_DNA"/>
</dbReference>
<accession>A0A1T4QDM3</accession>
<evidence type="ECO:0000256" key="1">
    <source>
        <dbReference type="ARBA" id="ARBA00023125"/>
    </source>
</evidence>
<dbReference type="SUPFAM" id="SSF47413">
    <property type="entry name" value="lambda repressor-like DNA-binding domains"/>
    <property type="match status" value="1"/>
</dbReference>
<dbReference type="Gene3D" id="1.10.260.40">
    <property type="entry name" value="lambda repressor-like DNA-binding domains"/>
    <property type="match status" value="1"/>
</dbReference>
<dbReference type="GO" id="GO:0003677">
    <property type="term" value="F:DNA binding"/>
    <property type="evidence" value="ECO:0007669"/>
    <property type="project" value="UniProtKB-KW"/>
</dbReference>
<proteinExistence type="predicted"/>
<dbReference type="AlphaFoldDB" id="A0A1T4QDM3"/>
<protein>
    <submittedName>
        <fullName evidence="3">Transcriptional regulator, contains XRE-family HTH domain</fullName>
    </submittedName>
</protein>
<dbReference type="GO" id="GO:0003700">
    <property type="term" value="F:DNA-binding transcription factor activity"/>
    <property type="evidence" value="ECO:0007669"/>
    <property type="project" value="TreeGrafter"/>
</dbReference>
<dbReference type="Proteomes" id="UP000189933">
    <property type="component" value="Unassembled WGS sequence"/>
</dbReference>
<evidence type="ECO:0000259" key="2">
    <source>
        <dbReference type="PROSITE" id="PS50943"/>
    </source>
</evidence>
<dbReference type="OrthoDB" id="1684348at2"/>
<feature type="domain" description="HTH cro/C1-type" evidence="2">
    <location>
        <begin position="7"/>
        <end position="61"/>
    </location>
</feature>
<dbReference type="InterPro" id="IPR010982">
    <property type="entry name" value="Lambda_DNA-bd_dom_sf"/>
</dbReference>
<keyword evidence="1" id="KW-0238">DNA-binding</keyword>
<keyword evidence="4" id="KW-1185">Reference proteome</keyword>
<dbReference type="PANTHER" id="PTHR46797:SF1">
    <property type="entry name" value="METHYLPHOSPHONATE SYNTHASE"/>
    <property type="match status" value="1"/>
</dbReference>
<dbReference type="GO" id="GO:0005829">
    <property type="term" value="C:cytosol"/>
    <property type="evidence" value="ECO:0007669"/>
    <property type="project" value="TreeGrafter"/>
</dbReference>
<dbReference type="CDD" id="cd00093">
    <property type="entry name" value="HTH_XRE"/>
    <property type="match status" value="1"/>
</dbReference>